<sequence>MKKGSLEELYDYFKKFHLSDTLYLFGAINAVLKYGEQKLHSSNVPEHLYRWIGRLTEQERKFVGLNLTRMARFMILSGANDHKGQRMLLDTPAFHKAYEMVIELYDTDVDIPIDQGPEAISQYFSRIGQIQFPLQVRQHTVIGRGYAMFISNPSIATSAYDFNRKLMEFYKLDCFQFMATGIALWVLVNGILDYEMTIEISKLKDIVTPEAISIFTELATGTAKQYREMVRGPGRGNQMDKLKDIYGHDPFTAIPAIRVDRSSVLRAGTVVVPQPKYFLEKASAGIFYLLANKEQQIANAAGKTGENPFRNAFGIAFREYIGRHLKTPGKAHTFIDLDVDFSEPWTGLLPDFALINAEVCLLVEVKTTLLKLPARSYFEPEIIKGEVQAGNLKKAVRQLDSFRKAILEKKVKDIRFGKVTRILNIIVGYDQVYVLNSAILPDLTAAHKEISYDLQLASIADVEMMGSALEQGFNLNELMDKKVADPGAVRWSIATYLQNCHVTSKNQILNEAFLQCMERLGLNKKTV</sequence>
<gene>
    <name evidence="1" type="ORF">H9L23_00825</name>
</gene>
<evidence type="ECO:0000313" key="1">
    <source>
        <dbReference type="EMBL" id="QNN42696.1"/>
    </source>
</evidence>
<dbReference type="RefSeq" id="WP_187593163.1">
    <property type="nucleotide sequence ID" value="NZ_CP060723.1"/>
</dbReference>
<dbReference type="Proteomes" id="UP000515806">
    <property type="component" value="Chromosome"/>
</dbReference>
<protein>
    <submittedName>
        <fullName evidence="1">Uncharacterized protein</fullName>
    </submittedName>
</protein>
<dbReference type="AlphaFoldDB" id="A0A7G9QH71"/>
<accession>A0A7G9QH71</accession>
<keyword evidence="2" id="KW-1185">Reference proteome</keyword>
<organism evidence="1 2">
    <name type="scientific">Pedobacter roseus</name>
    <dbReference type="NCBI Taxonomy" id="336820"/>
    <lineage>
        <taxon>Bacteria</taxon>
        <taxon>Pseudomonadati</taxon>
        <taxon>Bacteroidota</taxon>
        <taxon>Sphingobacteriia</taxon>
        <taxon>Sphingobacteriales</taxon>
        <taxon>Sphingobacteriaceae</taxon>
        <taxon>Pedobacter</taxon>
    </lineage>
</organism>
<dbReference type="KEGG" id="proe:H9L23_00825"/>
<name>A0A7G9QH71_9SPHI</name>
<evidence type="ECO:0000313" key="2">
    <source>
        <dbReference type="Proteomes" id="UP000515806"/>
    </source>
</evidence>
<proteinExistence type="predicted"/>
<reference evidence="1 2" key="1">
    <citation type="submission" date="2020-08" db="EMBL/GenBank/DDBJ databases">
        <title>Genome sequence of Pedobacter roseus KACC 11594T.</title>
        <authorList>
            <person name="Hyun D.-W."/>
            <person name="Bae J.-W."/>
        </authorList>
    </citation>
    <scope>NUCLEOTIDE SEQUENCE [LARGE SCALE GENOMIC DNA]</scope>
    <source>
        <strain evidence="1 2">KACC 11594</strain>
    </source>
</reference>
<dbReference type="EMBL" id="CP060723">
    <property type="protein sequence ID" value="QNN42696.1"/>
    <property type="molecule type" value="Genomic_DNA"/>
</dbReference>